<name>A0ACB8SWJ6_9AGAM</name>
<dbReference type="Proteomes" id="UP000814140">
    <property type="component" value="Unassembled WGS sequence"/>
</dbReference>
<organism evidence="1 2">
    <name type="scientific">Artomyces pyxidatus</name>
    <dbReference type="NCBI Taxonomy" id="48021"/>
    <lineage>
        <taxon>Eukaryota</taxon>
        <taxon>Fungi</taxon>
        <taxon>Dikarya</taxon>
        <taxon>Basidiomycota</taxon>
        <taxon>Agaricomycotina</taxon>
        <taxon>Agaricomycetes</taxon>
        <taxon>Russulales</taxon>
        <taxon>Auriscalpiaceae</taxon>
        <taxon>Artomyces</taxon>
    </lineage>
</organism>
<reference evidence="1" key="2">
    <citation type="journal article" date="2022" name="New Phytol.">
        <title>Evolutionary transition to the ectomycorrhizal habit in the genomes of a hyperdiverse lineage of mushroom-forming fungi.</title>
        <authorList>
            <person name="Looney B."/>
            <person name="Miyauchi S."/>
            <person name="Morin E."/>
            <person name="Drula E."/>
            <person name="Courty P.E."/>
            <person name="Kohler A."/>
            <person name="Kuo A."/>
            <person name="LaButti K."/>
            <person name="Pangilinan J."/>
            <person name="Lipzen A."/>
            <person name="Riley R."/>
            <person name="Andreopoulos W."/>
            <person name="He G."/>
            <person name="Johnson J."/>
            <person name="Nolan M."/>
            <person name="Tritt A."/>
            <person name="Barry K.W."/>
            <person name="Grigoriev I.V."/>
            <person name="Nagy L.G."/>
            <person name="Hibbett D."/>
            <person name="Henrissat B."/>
            <person name="Matheny P.B."/>
            <person name="Labbe J."/>
            <person name="Martin F.M."/>
        </authorList>
    </citation>
    <scope>NUCLEOTIDE SEQUENCE</scope>
    <source>
        <strain evidence="1">HHB10654</strain>
    </source>
</reference>
<sequence>MLHRNICKKKSPMHLQIVRLFHRQQAAPLSALAGRCGLRRRRVCFSAYIVACFEVASWTCHKLRRRSRNPTPSQFQLLWSSQVEPLAFFGQGSLPPRCRTTPIIAQSLLDHFRAVSNNPTDPSASSEILTRSVSRRVAFSTRRHSSLDTLQVEADPLGSTSIPRCITPPPNMHRRPALTPCKNAK</sequence>
<gene>
    <name evidence="1" type="ORF">BV25DRAFT_969204</name>
</gene>
<keyword evidence="2" id="KW-1185">Reference proteome</keyword>
<accession>A0ACB8SWJ6</accession>
<proteinExistence type="predicted"/>
<comment type="caution">
    <text evidence="1">The sequence shown here is derived from an EMBL/GenBank/DDBJ whole genome shotgun (WGS) entry which is preliminary data.</text>
</comment>
<reference evidence="1" key="1">
    <citation type="submission" date="2021-03" db="EMBL/GenBank/DDBJ databases">
        <authorList>
            <consortium name="DOE Joint Genome Institute"/>
            <person name="Ahrendt S."/>
            <person name="Looney B.P."/>
            <person name="Miyauchi S."/>
            <person name="Morin E."/>
            <person name="Drula E."/>
            <person name="Courty P.E."/>
            <person name="Chicoki N."/>
            <person name="Fauchery L."/>
            <person name="Kohler A."/>
            <person name="Kuo A."/>
            <person name="Labutti K."/>
            <person name="Pangilinan J."/>
            <person name="Lipzen A."/>
            <person name="Riley R."/>
            <person name="Andreopoulos W."/>
            <person name="He G."/>
            <person name="Johnson J."/>
            <person name="Barry K.W."/>
            <person name="Grigoriev I.V."/>
            <person name="Nagy L."/>
            <person name="Hibbett D."/>
            <person name="Henrissat B."/>
            <person name="Matheny P.B."/>
            <person name="Labbe J."/>
            <person name="Martin F."/>
        </authorList>
    </citation>
    <scope>NUCLEOTIDE SEQUENCE</scope>
    <source>
        <strain evidence="1">HHB10654</strain>
    </source>
</reference>
<dbReference type="EMBL" id="MU277220">
    <property type="protein sequence ID" value="KAI0060233.1"/>
    <property type="molecule type" value="Genomic_DNA"/>
</dbReference>
<evidence type="ECO:0000313" key="2">
    <source>
        <dbReference type="Proteomes" id="UP000814140"/>
    </source>
</evidence>
<protein>
    <submittedName>
        <fullName evidence="1">Uncharacterized protein</fullName>
    </submittedName>
</protein>
<evidence type="ECO:0000313" key="1">
    <source>
        <dbReference type="EMBL" id="KAI0060233.1"/>
    </source>
</evidence>